<comment type="caution">
    <text evidence="2">The sequence shown here is derived from an EMBL/GenBank/DDBJ whole genome shotgun (WGS) entry which is preliminary data.</text>
</comment>
<feature type="transmembrane region" description="Helical" evidence="1">
    <location>
        <begin position="247"/>
        <end position="269"/>
    </location>
</feature>
<evidence type="ECO:0000313" key="2">
    <source>
        <dbReference type="EMBL" id="GAA2345327.1"/>
    </source>
</evidence>
<dbReference type="InterPro" id="IPR045927">
    <property type="entry name" value="DUF6346"/>
</dbReference>
<protein>
    <recommendedName>
        <fullName evidence="4">RDD domain-containing protein</fullName>
    </recommendedName>
</protein>
<dbReference type="Pfam" id="PF19873">
    <property type="entry name" value="DUF6346"/>
    <property type="match status" value="1"/>
</dbReference>
<sequence>MGGRDDAAPSTGESPVRSRQWLVIHVAAQTVLRALVLVILYAVFVNTGSLAADGIVTKRGTALATACERVGPLSRSGLGWYWQCEGKITWQDGKQGTSTFTGSDLTPSNKTEPAPVAWREIRNRGHQITVEKPRPFVTFGRLMVVPLFGLAVFGARIPGVPPLPTDERTEYRRKRRLQLWQPLMIPVGWGLLVAGGLATAAPAVIPGMAVVTLVVAYVALIVMWALSRNRARKGFPEPTLLSSDSQSACLAGGHFLRVLGGLGVIFGGILGFGNWLGVLGVVAIPLALVTFGQRLLLVTNRHRRQFDGTVGNSAAS</sequence>
<feature type="transmembrane region" description="Helical" evidence="1">
    <location>
        <begin position="275"/>
        <end position="297"/>
    </location>
</feature>
<keyword evidence="1" id="KW-0812">Transmembrane</keyword>
<dbReference type="Proteomes" id="UP001501218">
    <property type="component" value="Unassembled WGS sequence"/>
</dbReference>
<keyword evidence="1" id="KW-1133">Transmembrane helix</keyword>
<keyword evidence="1" id="KW-0472">Membrane</keyword>
<dbReference type="EMBL" id="BAAARA010000007">
    <property type="protein sequence ID" value="GAA2345327.1"/>
    <property type="molecule type" value="Genomic_DNA"/>
</dbReference>
<evidence type="ECO:0008006" key="4">
    <source>
        <dbReference type="Google" id="ProtNLM"/>
    </source>
</evidence>
<name>A0ABP5T562_9PSEU</name>
<feature type="transmembrane region" description="Helical" evidence="1">
    <location>
        <begin position="179"/>
        <end position="198"/>
    </location>
</feature>
<reference evidence="3" key="1">
    <citation type="journal article" date="2019" name="Int. J. Syst. Evol. Microbiol.">
        <title>The Global Catalogue of Microorganisms (GCM) 10K type strain sequencing project: providing services to taxonomists for standard genome sequencing and annotation.</title>
        <authorList>
            <consortium name="The Broad Institute Genomics Platform"/>
            <consortium name="The Broad Institute Genome Sequencing Center for Infectious Disease"/>
            <person name="Wu L."/>
            <person name="Ma J."/>
        </authorList>
    </citation>
    <scope>NUCLEOTIDE SEQUENCE [LARGE SCALE GENOMIC DNA]</scope>
    <source>
        <strain evidence="3">JCM 16221</strain>
    </source>
</reference>
<keyword evidence="3" id="KW-1185">Reference proteome</keyword>
<feature type="transmembrane region" description="Helical" evidence="1">
    <location>
        <begin position="21"/>
        <end position="44"/>
    </location>
</feature>
<feature type="transmembrane region" description="Helical" evidence="1">
    <location>
        <begin position="204"/>
        <end position="226"/>
    </location>
</feature>
<proteinExistence type="predicted"/>
<evidence type="ECO:0000313" key="3">
    <source>
        <dbReference type="Proteomes" id="UP001501218"/>
    </source>
</evidence>
<feature type="transmembrane region" description="Helical" evidence="1">
    <location>
        <begin position="139"/>
        <end position="158"/>
    </location>
</feature>
<gene>
    <name evidence="2" type="ORF">GCM10009854_22680</name>
</gene>
<accession>A0ABP5T562</accession>
<organism evidence="2 3">
    <name type="scientific">Saccharopolyspora halophila</name>
    <dbReference type="NCBI Taxonomy" id="405551"/>
    <lineage>
        <taxon>Bacteria</taxon>
        <taxon>Bacillati</taxon>
        <taxon>Actinomycetota</taxon>
        <taxon>Actinomycetes</taxon>
        <taxon>Pseudonocardiales</taxon>
        <taxon>Pseudonocardiaceae</taxon>
        <taxon>Saccharopolyspora</taxon>
    </lineage>
</organism>
<evidence type="ECO:0000256" key="1">
    <source>
        <dbReference type="SAM" id="Phobius"/>
    </source>
</evidence>